<dbReference type="Gene3D" id="3.90.230.10">
    <property type="entry name" value="Creatinase/methionine aminopeptidase superfamily"/>
    <property type="match status" value="1"/>
</dbReference>
<dbReference type="GO" id="GO:0046872">
    <property type="term" value="F:metal ion binding"/>
    <property type="evidence" value="ECO:0007669"/>
    <property type="project" value="UniProtKB-KW"/>
</dbReference>
<dbReference type="EMBL" id="CP000360">
    <property type="protein sequence ID" value="ABF42290.1"/>
    <property type="molecule type" value="Genomic_DNA"/>
</dbReference>
<comment type="similarity">
    <text evidence="5">Belongs to the peptidase M24B family.</text>
</comment>
<evidence type="ECO:0000313" key="8">
    <source>
        <dbReference type="EMBL" id="ABF42290.1"/>
    </source>
</evidence>
<dbReference type="STRING" id="204669.Acid345_3289"/>
<sequence length="367" mass="40059">MRKRPRSSEPDYAPRVQKLDHALCGLKLDSILITHLPNIRYLCGFTGSNGLLLSIRGKRTFFTDGRYTEQAEQEVTGTRVVVPKGSLIAEAAKLIAASKITRLGFEADRTTVTREQAIKKALPKSVKLTPTASVVDRIRMVKDEHELALIKEAVIMGADLLTPAIETIRPGVKESEVTAEIEYAARRWGAEAMSFETIVAAGVRSALPHGRASNALIPKRGFVILDLGVILHGYCSDMTRTVHVGSVPRRSREIFQAVLDAQLAATAAVKPGATAGDVDFAARSVLKRAKLDRYFIHSTGHGVGLEIHEQPRIARDQKEVLEPGMVITIEPGVYLPGEGGVRIEDMVVVTERGHQVLTPATKELLEL</sequence>
<dbReference type="CDD" id="cd01092">
    <property type="entry name" value="APP-like"/>
    <property type="match status" value="1"/>
</dbReference>
<evidence type="ECO:0000313" key="9">
    <source>
        <dbReference type="Proteomes" id="UP000002432"/>
    </source>
</evidence>
<dbReference type="OrthoDB" id="9806388at2"/>
<dbReference type="EnsemblBacteria" id="ABF42290">
    <property type="protein sequence ID" value="ABF42290"/>
    <property type="gene ID" value="Acid345_3289"/>
</dbReference>
<dbReference type="InterPro" id="IPR000994">
    <property type="entry name" value="Pept_M24"/>
</dbReference>
<protein>
    <submittedName>
        <fullName evidence="8">Peptidase M24</fullName>
    </submittedName>
</protein>
<feature type="domain" description="Creatinase N-terminal" evidence="7">
    <location>
        <begin position="15"/>
        <end position="141"/>
    </location>
</feature>
<dbReference type="InterPro" id="IPR029149">
    <property type="entry name" value="Creatin/AminoP/Spt16_N"/>
</dbReference>
<keyword evidence="3" id="KW-0378">Hydrolase</keyword>
<dbReference type="HOGENOM" id="CLU_017266_4_2_0"/>
<keyword evidence="9" id="KW-1185">Reference proteome</keyword>
<evidence type="ECO:0000256" key="5">
    <source>
        <dbReference type="RuleBase" id="RU000590"/>
    </source>
</evidence>
<dbReference type="Proteomes" id="UP000002432">
    <property type="component" value="Chromosome"/>
</dbReference>
<dbReference type="GO" id="GO:0006508">
    <property type="term" value="P:proteolysis"/>
    <property type="evidence" value="ECO:0007669"/>
    <property type="project" value="UniProtKB-KW"/>
</dbReference>
<evidence type="ECO:0000256" key="3">
    <source>
        <dbReference type="ARBA" id="ARBA00022801"/>
    </source>
</evidence>
<dbReference type="Pfam" id="PF01321">
    <property type="entry name" value="Creatinase_N"/>
    <property type="match status" value="1"/>
</dbReference>
<accession>Q1ILG0</accession>
<dbReference type="GO" id="GO:0008237">
    <property type="term" value="F:metallopeptidase activity"/>
    <property type="evidence" value="ECO:0007669"/>
    <property type="project" value="UniProtKB-KW"/>
</dbReference>
<evidence type="ECO:0000259" key="7">
    <source>
        <dbReference type="Pfam" id="PF01321"/>
    </source>
</evidence>
<reference evidence="8 9" key="1">
    <citation type="journal article" date="2009" name="Appl. Environ. Microbiol.">
        <title>Three genomes from the phylum Acidobacteria provide insight into the lifestyles of these microorganisms in soils.</title>
        <authorList>
            <person name="Ward N.L."/>
            <person name="Challacombe J.F."/>
            <person name="Janssen P.H."/>
            <person name="Henrissat B."/>
            <person name="Coutinho P.M."/>
            <person name="Wu M."/>
            <person name="Xie G."/>
            <person name="Haft D.H."/>
            <person name="Sait M."/>
            <person name="Badger J."/>
            <person name="Barabote R.D."/>
            <person name="Bradley B."/>
            <person name="Brettin T.S."/>
            <person name="Brinkac L.M."/>
            <person name="Bruce D."/>
            <person name="Creasy T."/>
            <person name="Daugherty S.C."/>
            <person name="Davidsen T.M."/>
            <person name="DeBoy R.T."/>
            <person name="Detter J.C."/>
            <person name="Dodson R.J."/>
            <person name="Durkin A.S."/>
            <person name="Ganapathy A."/>
            <person name="Gwinn-Giglio M."/>
            <person name="Han C.S."/>
            <person name="Khouri H."/>
            <person name="Kiss H."/>
            <person name="Kothari S.P."/>
            <person name="Madupu R."/>
            <person name="Nelson K.E."/>
            <person name="Nelson W.C."/>
            <person name="Paulsen I."/>
            <person name="Penn K."/>
            <person name="Ren Q."/>
            <person name="Rosovitz M.J."/>
            <person name="Selengut J.D."/>
            <person name="Shrivastava S."/>
            <person name="Sullivan S.A."/>
            <person name="Tapia R."/>
            <person name="Thompson L.S."/>
            <person name="Watkins K.L."/>
            <person name="Yang Q."/>
            <person name="Yu C."/>
            <person name="Zafar N."/>
            <person name="Zhou L."/>
            <person name="Kuske C.R."/>
        </authorList>
    </citation>
    <scope>NUCLEOTIDE SEQUENCE [LARGE SCALE GENOMIC DNA]</scope>
    <source>
        <strain evidence="8 9">Ellin345</strain>
    </source>
</reference>
<proteinExistence type="inferred from homology"/>
<keyword evidence="1" id="KW-0645">Protease</keyword>
<evidence type="ECO:0000256" key="4">
    <source>
        <dbReference type="ARBA" id="ARBA00023049"/>
    </source>
</evidence>
<dbReference type="PROSITE" id="PS00491">
    <property type="entry name" value="PROLINE_PEPTIDASE"/>
    <property type="match status" value="1"/>
</dbReference>
<dbReference type="PANTHER" id="PTHR46112:SF3">
    <property type="entry name" value="AMINOPEPTIDASE YPDF"/>
    <property type="match status" value="1"/>
</dbReference>
<organism evidence="8 9">
    <name type="scientific">Koribacter versatilis (strain Ellin345)</name>
    <dbReference type="NCBI Taxonomy" id="204669"/>
    <lineage>
        <taxon>Bacteria</taxon>
        <taxon>Pseudomonadati</taxon>
        <taxon>Acidobacteriota</taxon>
        <taxon>Terriglobia</taxon>
        <taxon>Terriglobales</taxon>
        <taxon>Candidatus Korobacteraceae</taxon>
        <taxon>Candidatus Korobacter</taxon>
    </lineage>
</organism>
<dbReference type="SUPFAM" id="SSF53092">
    <property type="entry name" value="Creatinase/prolidase N-terminal domain"/>
    <property type="match status" value="1"/>
</dbReference>
<dbReference type="AlphaFoldDB" id="Q1ILG0"/>
<name>Q1ILG0_KORVE</name>
<dbReference type="SUPFAM" id="SSF55920">
    <property type="entry name" value="Creatinase/aminopeptidase"/>
    <property type="match status" value="1"/>
</dbReference>
<dbReference type="eggNOG" id="COG0006">
    <property type="taxonomic scope" value="Bacteria"/>
</dbReference>
<dbReference type="KEGG" id="aba:Acid345_3289"/>
<evidence type="ECO:0000259" key="6">
    <source>
        <dbReference type="Pfam" id="PF00557"/>
    </source>
</evidence>
<keyword evidence="2 5" id="KW-0479">Metal-binding</keyword>
<dbReference type="PANTHER" id="PTHR46112">
    <property type="entry name" value="AMINOPEPTIDASE"/>
    <property type="match status" value="1"/>
</dbReference>
<feature type="domain" description="Peptidase M24" evidence="6">
    <location>
        <begin position="149"/>
        <end position="351"/>
    </location>
</feature>
<dbReference type="InterPro" id="IPR000587">
    <property type="entry name" value="Creatinase_N"/>
</dbReference>
<dbReference type="Gene3D" id="3.40.350.10">
    <property type="entry name" value="Creatinase/prolidase N-terminal domain"/>
    <property type="match status" value="1"/>
</dbReference>
<dbReference type="InterPro" id="IPR050659">
    <property type="entry name" value="Peptidase_M24B"/>
</dbReference>
<evidence type="ECO:0000256" key="2">
    <source>
        <dbReference type="ARBA" id="ARBA00022723"/>
    </source>
</evidence>
<dbReference type="InterPro" id="IPR001131">
    <property type="entry name" value="Peptidase_M24B_aminopep-P_CS"/>
</dbReference>
<keyword evidence="4" id="KW-0482">Metalloprotease</keyword>
<dbReference type="RefSeq" id="WP_011524089.1">
    <property type="nucleotide sequence ID" value="NC_008009.1"/>
</dbReference>
<dbReference type="Pfam" id="PF00557">
    <property type="entry name" value="Peptidase_M24"/>
    <property type="match status" value="1"/>
</dbReference>
<evidence type="ECO:0000256" key="1">
    <source>
        <dbReference type="ARBA" id="ARBA00022670"/>
    </source>
</evidence>
<gene>
    <name evidence="8" type="ordered locus">Acid345_3289</name>
</gene>
<dbReference type="InterPro" id="IPR036005">
    <property type="entry name" value="Creatinase/aminopeptidase-like"/>
</dbReference>